<feature type="domain" description="Heterokaryon incompatibility" evidence="2">
    <location>
        <begin position="192"/>
        <end position="368"/>
    </location>
</feature>
<dbReference type="OMA" id="MEHERCR"/>
<protein>
    <recommendedName>
        <fullName evidence="2">Heterokaryon incompatibility domain-containing protein</fullName>
    </recommendedName>
</protein>
<dbReference type="STRING" id="154538.A0A1M2V9J7"/>
<dbReference type="InterPro" id="IPR010730">
    <property type="entry name" value="HET"/>
</dbReference>
<dbReference type="Proteomes" id="UP000184267">
    <property type="component" value="Unassembled WGS sequence"/>
</dbReference>
<feature type="region of interest" description="Disordered" evidence="1">
    <location>
        <begin position="291"/>
        <end position="321"/>
    </location>
</feature>
<dbReference type="PANTHER" id="PTHR33112:SF16">
    <property type="entry name" value="HETEROKARYON INCOMPATIBILITY DOMAIN-CONTAINING PROTEIN"/>
    <property type="match status" value="1"/>
</dbReference>
<feature type="compositionally biased region" description="Low complexity" evidence="1">
    <location>
        <begin position="307"/>
        <end position="321"/>
    </location>
</feature>
<evidence type="ECO:0000313" key="4">
    <source>
        <dbReference type="Proteomes" id="UP000184267"/>
    </source>
</evidence>
<proteinExistence type="predicted"/>
<evidence type="ECO:0000313" key="3">
    <source>
        <dbReference type="EMBL" id="OJT04193.1"/>
    </source>
</evidence>
<comment type="caution">
    <text evidence="3">The sequence shown here is derived from an EMBL/GenBank/DDBJ whole genome shotgun (WGS) entry which is preliminary data.</text>
</comment>
<dbReference type="Pfam" id="PF06985">
    <property type="entry name" value="HET"/>
    <property type="match status" value="1"/>
</dbReference>
<organism evidence="3 4">
    <name type="scientific">Trametes pubescens</name>
    <name type="common">White-rot fungus</name>
    <dbReference type="NCBI Taxonomy" id="154538"/>
    <lineage>
        <taxon>Eukaryota</taxon>
        <taxon>Fungi</taxon>
        <taxon>Dikarya</taxon>
        <taxon>Basidiomycota</taxon>
        <taxon>Agaricomycotina</taxon>
        <taxon>Agaricomycetes</taxon>
        <taxon>Polyporales</taxon>
        <taxon>Polyporaceae</taxon>
        <taxon>Trametes</taxon>
    </lineage>
</organism>
<dbReference type="EMBL" id="MNAD01001557">
    <property type="protein sequence ID" value="OJT04193.1"/>
    <property type="molecule type" value="Genomic_DNA"/>
</dbReference>
<dbReference type="AlphaFoldDB" id="A0A1M2V9J7"/>
<reference evidence="3 4" key="1">
    <citation type="submission" date="2016-10" db="EMBL/GenBank/DDBJ databases">
        <title>Genome sequence of the basidiomycete white-rot fungus Trametes pubescens.</title>
        <authorList>
            <person name="Makela M.R."/>
            <person name="Granchi Z."/>
            <person name="Peng M."/>
            <person name="De Vries R.P."/>
            <person name="Grigoriev I."/>
            <person name="Riley R."/>
            <person name="Hilden K."/>
        </authorList>
    </citation>
    <scope>NUCLEOTIDE SEQUENCE [LARGE SCALE GENOMIC DNA]</scope>
    <source>
        <strain evidence="3 4">FBCC735</strain>
    </source>
</reference>
<sequence length="687" mass="76726">MSESNVKFKIKPWDGCPYCKELFGQPYREHIKLADIVATSTSCTRCWALVETLRRVTDVSNTVTTLVGSTWHNNTLHLGVISPGYTFETAPGYQIYIDDDRADNVAREDPVLGIPIMPRVIREMHHKPRPIEQTPERRLALAKQWLKDCLNAHDTCNADTLLYKWPYRVLDISDDTIVKLVPTTSPPPNASYVALSYCWGPTGNLCTLKENLKTHTEEGIVVSQLPPTIRDAIFVTKHLGQTFLWVDALCIIQDDDADKMAQIPLMADIYSGALLVLSAAASTTVLDGCPLSPRDKQPLPPQTFTLSYPPSSSAASDPQPSTTVTIVIEQMEHERCRALPGHWAHETFDQDPIDVLSPIERRAWTFQERFLSPRTLILGAGELSWLCGSAVCCECRAPGPDILNAAGERVFTQKYGIAQVSMSGRFGQLDIDRTYSYAWVEAVSAFAARRMGYFSDRVAAVEGVARAFQMRWPEVWKAEDYVFGCWVPLLSHLLLWQAVGEKVTEKVDRGLFPSWAWPSCGRGVDFISWIWYGVDPKLWAEVVDLRIEMNESGGFGTGRGTLTLSAPVFPARGEAFEYYNGEPGVMVKALDPKLDFVWSEPTLDDLDAPDAWKDVTHLVLLASYPYSTSQKFRPLCFGLLCLAPSSSGREKEFRRVGTVMTGRVKKDFLGADIDALFCPHNTVINLV</sequence>
<dbReference type="PANTHER" id="PTHR33112">
    <property type="entry name" value="DOMAIN PROTEIN, PUTATIVE-RELATED"/>
    <property type="match status" value="1"/>
</dbReference>
<evidence type="ECO:0000259" key="2">
    <source>
        <dbReference type="Pfam" id="PF06985"/>
    </source>
</evidence>
<keyword evidence="4" id="KW-1185">Reference proteome</keyword>
<dbReference type="OrthoDB" id="2757078at2759"/>
<name>A0A1M2V9J7_TRAPU</name>
<gene>
    <name evidence="3" type="ORF">TRAPUB_5145</name>
</gene>
<accession>A0A1M2V9J7</accession>
<evidence type="ECO:0000256" key="1">
    <source>
        <dbReference type="SAM" id="MobiDB-lite"/>
    </source>
</evidence>